<protein>
    <submittedName>
        <fullName evidence="1">Uncharacterized protein</fullName>
    </submittedName>
</protein>
<accession>A0ABQ6PMN5</accession>
<organism evidence="1 2">
    <name type="scientific">Algoriphagus confluentis</name>
    <dbReference type="NCBI Taxonomy" id="1697556"/>
    <lineage>
        <taxon>Bacteria</taxon>
        <taxon>Pseudomonadati</taxon>
        <taxon>Bacteroidota</taxon>
        <taxon>Cytophagia</taxon>
        <taxon>Cytophagales</taxon>
        <taxon>Cyclobacteriaceae</taxon>
        <taxon>Algoriphagus</taxon>
    </lineage>
</organism>
<dbReference type="EMBL" id="BTPD01000005">
    <property type="protein sequence ID" value="GMQ29233.1"/>
    <property type="molecule type" value="Genomic_DNA"/>
</dbReference>
<evidence type="ECO:0000313" key="2">
    <source>
        <dbReference type="Proteomes" id="UP001338309"/>
    </source>
</evidence>
<dbReference type="Proteomes" id="UP001338309">
    <property type="component" value="Unassembled WGS sequence"/>
</dbReference>
<evidence type="ECO:0000313" key="1">
    <source>
        <dbReference type="EMBL" id="GMQ29233.1"/>
    </source>
</evidence>
<proteinExistence type="predicted"/>
<sequence>MLGFFHLKLPRFKLKFLTFDYLKESFLSHSPDLLIKKVKSKNP</sequence>
<reference evidence="1 2" key="1">
    <citation type="submission" date="2023-08" db="EMBL/GenBank/DDBJ databases">
        <title>Draft genome sequence of Algoriphagus confluentis.</title>
        <authorList>
            <person name="Takatani N."/>
            <person name="Hosokawa M."/>
            <person name="Sawabe T."/>
        </authorList>
    </citation>
    <scope>NUCLEOTIDE SEQUENCE [LARGE SCALE GENOMIC DNA]</scope>
    <source>
        <strain evidence="1 2">NBRC 111222</strain>
    </source>
</reference>
<keyword evidence="2" id="KW-1185">Reference proteome</keyword>
<gene>
    <name evidence="1" type="ORF">Aconfl_18760</name>
</gene>
<name>A0ABQ6PMN5_9BACT</name>
<comment type="caution">
    <text evidence="1">The sequence shown here is derived from an EMBL/GenBank/DDBJ whole genome shotgun (WGS) entry which is preliminary data.</text>
</comment>